<keyword evidence="2" id="KW-1185">Reference proteome</keyword>
<protein>
    <submittedName>
        <fullName evidence="1">Uncharacterized protein</fullName>
    </submittedName>
</protein>
<accession>A0A448WII2</accession>
<organism evidence="1 2">
    <name type="scientific">Protopolystoma xenopodis</name>
    <dbReference type="NCBI Taxonomy" id="117903"/>
    <lineage>
        <taxon>Eukaryota</taxon>
        <taxon>Metazoa</taxon>
        <taxon>Spiralia</taxon>
        <taxon>Lophotrochozoa</taxon>
        <taxon>Platyhelminthes</taxon>
        <taxon>Monogenea</taxon>
        <taxon>Polyopisthocotylea</taxon>
        <taxon>Polystomatidea</taxon>
        <taxon>Polystomatidae</taxon>
        <taxon>Protopolystoma</taxon>
    </lineage>
</organism>
<reference evidence="1" key="1">
    <citation type="submission" date="2018-11" db="EMBL/GenBank/DDBJ databases">
        <authorList>
            <consortium name="Pathogen Informatics"/>
        </authorList>
    </citation>
    <scope>NUCLEOTIDE SEQUENCE</scope>
</reference>
<evidence type="ECO:0000313" key="1">
    <source>
        <dbReference type="EMBL" id="VEL12616.1"/>
    </source>
</evidence>
<dbReference type="Proteomes" id="UP000784294">
    <property type="component" value="Unassembled WGS sequence"/>
</dbReference>
<evidence type="ECO:0000313" key="2">
    <source>
        <dbReference type="Proteomes" id="UP000784294"/>
    </source>
</evidence>
<gene>
    <name evidence="1" type="ORF">PXEA_LOCUS6056</name>
</gene>
<proteinExistence type="predicted"/>
<comment type="caution">
    <text evidence="1">The sequence shown here is derived from an EMBL/GenBank/DDBJ whole genome shotgun (WGS) entry which is preliminary data.</text>
</comment>
<sequence length="97" mass="11629">MKDNVRGHRVTRYNGLTPGLDPRFNFTVDAYYVKVLDLVHGPPLRRQRRCEAWPKWRARPMRYCLLEMYSFEAFRMKVLEEEIGRFISSEHDAVIKP</sequence>
<name>A0A448WII2_9PLAT</name>
<dbReference type="EMBL" id="CAAALY010015290">
    <property type="protein sequence ID" value="VEL12616.1"/>
    <property type="molecule type" value="Genomic_DNA"/>
</dbReference>
<dbReference type="AlphaFoldDB" id="A0A448WII2"/>